<dbReference type="Gene3D" id="3.40.50.1220">
    <property type="entry name" value="TPP-binding domain"/>
    <property type="match status" value="1"/>
</dbReference>
<evidence type="ECO:0000313" key="2">
    <source>
        <dbReference type="EMBL" id="QLV00656.1"/>
    </source>
</evidence>
<dbReference type="SUPFAM" id="SSF48452">
    <property type="entry name" value="TPR-like"/>
    <property type="match status" value="1"/>
</dbReference>
<sequence>MSDRDTTKEQLVAKKRTVKDLADYIKIKSGTSPNYSLFLGAGASVTSGIKTGQELVAKWREEIYTRLSNQEYIDAEEAKKWLSKNHPVWYDPNNEYSSLFEKKFDLPSQRRRFVELQVDKKLPSIGYAYLVELFESKFFDTVFTTNFDDLINEAFYQFSSDRPLLCAHDSSIKGVSITSSRPKIIKLHGDYLFDSIKSSLKETESLEGNTREKLTEFTKEYGIIFVGYAGNDSSIMDVLKHLLKQDDYLRNGVYWCVRKNDSIPPELIRLLGQDKVYWVEIEGFDELMAELALELGCALSFGGNQKSTKREMMIQNFITDEYNLSKNGIIKSDLSKLKKHTLTHDISSLINELSQSDLDDQKIPEEDFKNLLYIDNLIRNKNYLNAESKLNELINNADSDNIKSKYLRRLIEIKEEQKDTKSALEISDNLIALDEFNINYALSRANIFTDLKAKIHYLKGLLEKFPYSINLKNHLSRIAILHLENNDEELITFDEIHDLIDKSLLQSSDLDNIAWRIKYDAIKTKHQSSHDKKDCNKLIQELLDKIKEVNPTHDTYLSLYTDFTCALQKKEDTLLCIDTLSNAYKTSSKNKKRNILKYLTQLHLSLFETDFDENTPNLMKGFIDKYEEESDIARIAPFIIFKARYEIGCNRDIKAGIELVKEAMNCPWKNNHTNSIVDILLIDKNNIKLAEEFIDSLPRNKSEITILKLKSDIASLNGDYDKAIVLLDEAYEKGYGFSDYILGKSYTNLLAGNYKETIKIANKNLEKIKDYREKDVLIINREVAKKKEGQDIKKNEINSVLAHNNSKGATAMCAFFLLGDEVQANKQLKTLIEKDYMNYYRYSAWPAVPKNALLKYKSNIEIAA</sequence>
<organism evidence="1 3">
    <name type="scientific">Escherichia marmotae</name>
    <dbReference type="NCBI Taxonomy" id="1499973"/>
    <lineage>
        <taxon>Bacteria</taxon>
        <taxon>Pseudomonadati</taxon>
        <taxon>Pseudomonadota</taxon>
        <taxon>Gammaproteobacteria</taxon>
        <taxon>Enterobacterales</taxon>
        <taxon>Enterobacteriaceae</taxon>
        <taxon>Escherichia</taxon>
    </lineage>
</organism>
<dbReference type="SUPFAM" id="SSF52467">
    <property type="entry name" value="DHS-like NAD/FAD-binding domain"/>
    <property type="match status" value="1"/>
</dbReference>
<dbReference type="Proteomes" id="UP000512115">
    <property type="component" value="Chromosome"/>
</dbReference>
<gene>
    <name evidence="1" type="ORF">HV284_00015</name>
    <name evidence="2" type="ORF">HV284_06005</name>
</gene>
<dbReference type="EMBL" id="CP056159">
    <property type="protein sequence ID" value="QLU99584.1"/>
    <property type="molecule type" value="Genomic_DNA"/>
</dbReference>
<dbReference type="Pfam" id="PF13289">
    <property type="entry name" value="SIR2_2"/>
    <property type="match status" value="1"/>
</dbReference>
<protein>
    <submittedName>
        <fullName evidence="1">SIR2 family protein</fullName>
    </submittedName>
</protein>
<proteinExistence type="predicted"/>
<dbReference type="InterPro" id="IPR011990">
    <property type="entry name" value="TPR-like_helical_dom_sf"/>
</dbReference>
<dbReference type="AlphaFoldDB" id="A0A7H9K164"/>
<evidence type="ECO:0000313" key="1">
    <source>
        <dbReference type="EMBL" id="QLU99584.1"/>
    </source>
</evidence>
<reference evidence="1 3" key="1">
    <citation type="submission" date="2020-06" db="EMBL/GenBank/DDBJ databases">
        <title>REHAB project genomes.</title>
        <authorList>
            <person name="Shaw L.P."/>
        </authorList>
    </citation>
    <scope>NUCLEOTIDE SEQUENCE [LARGE SCALE GENOMIC DNA]</scope>
    <source>
        <strain evidence="1 3">RHBSTW-00814</strain>
    </source>
</reference>
<dbReference type="RefSeq" id="WP_181474585.1">
    <property type="nucleotide sequence ID" value="NZ_CP056159.1"/>
</dbReference>
<evidence type="ECO:0000313" key="3">
    <source>
        <dbReference type="Proteomes" id="UP000512115"/>
    </source>
</evidence>
<accession>A0A7H9K164</accession>
<dbReference type="EMBL" id="CP056159">
    <property type="protein sequence ID" value="QLV00656.1"/>
    <property type="molecule type" value="Genomic_DNA"/>
</dbReference>
<name>A0A7H9K164_9ESCH</name>
<dbReference type="InterPro" id="IPR029035">
    <property type="entry name" value="DHS-like_NAD/FAD-binding_dom"/>
</dbReference>